<evidence type="ECO:0000313" key="4">
    <source>
        <dbReference type="Proteomes" id="UP000030111"/>
    </source>
</evidence>
<feature type="transmembrane region" description="Helical" evidence="1">
    <location>
        <begin position="156"/>
        <end position="173"/>
    </location>
</feature>
<dbReference type="Pfam" id="PF02517">
    <property type="entry name" value="Rce1-like"/>
    <property type="match status" value="1"/>
</dbReference>
<evidence type="ECO:0000259" key="2">
    <source>
        <dbReference type="Pfam" id="PF02517"/>
    </source>
</evidence>
<evidence type="ECO:0000313" key="3">
    <source>
        <dbReference type="EMBL" id="KGO94663.1"/>
    </source>
</evidence>
<comment type="caution">
    <text evidence="3">The sequence shown here is derived from an EMBL/GenBank/DDBJ whole genome shotgun (WGS) entry which is preliminary data.</text>
</comment>
<feature type="transmembrane region" description="Helical" evidence="1">
    <location>
        <begin position="132"/>
        <end position="149"/>
    </location>
</feature>
<accession>A0A0A2MT95</accession>
<name>A0A0A2MT95_9FLAO</name>
<feature type="transmembrane region" description="Helical" evidence="1">
    <location>
        <begin position="7"/>
        <end position="24"/>
    </location>
</feature>
<keyword evidence="1" id="KW-1133">Transmembrane helix</keyword>
<dbReference type="Proteomes" id="UP000030111">
    <property type="component" value="Unassembled WGS sequence"/>
</dbReference>
<keyword evidence="1" id="KW-0812">Transmembrane</keyword>
<proteinExistence type="predicted"/>
<dbReference type="GO" id="GO:0080120">
    <property type="term" value="P:CAAX-box protein maturation"/>
    <property type="evidence" value="ECO:0007669"/>
    <property type="project" value="UniProtKB-ARBA"/>
</dbReference>
<dbReference type="EMBL" id="JRLY01000001">
    <property type="protein sequence ID" value="KGO94663.1"/>
    <property type="molecule type" value="Genomic_DNA"/>
</dbReference>
<protein>
    <submittedName>
        <fullName evidence="3">Abortive infection protein</fullName>
    </submittedName>
</protein>
<reference evidence="3 4" key="1">
    <citation type="submission" date="2013-09" db="EMBL/GenBank/DDBJ databases">
        <authorList>
            <person name="Zeng Z."/>
            <person name="Chen C."/>
        </authorList>
    </citation>
    <scope>NUCLEOTIDE SEQUENCE [LARGE SCALE GENOMIC DNA]</scope>
    <source>
        <strain evidence="3 4">WB 4.1-42</strain>
    </source>
</reference>
<dbReference type="AlphaFoldDB" id="A0A0A2MT95"/>
<feature type="domain" description="CAAX prenyl protease 2/Lysostaphin resistance protein A-like" evidence="2">
    <location>
        <begin position="100"/>
        <end position="192"/>
    </location>
</feature>
<feature type="transmembrane region" description="Helical" evidence="1">
    <location>
        <begin position="79"/>
        <end position="112"/>
    </location>
</feature>
<organism evidence="3 4">
    <name type="scientific">Flavobacterium subsaxonicum WB 4.1-42 = DSM 21790</name>
    <dbReference type="NCBI Taxonomy" id="1121898"/>
    <lineage>
        <taxon>Bacteria</taxon>
        <taxon>Pseudomonadati</taxon>
        <taxon>Bacteroidota</taxon>
        <taxon>Flavobacteriia</taxon>
        <taxon>Flavobacteriales</taxon>
        <taxon>Flavobacteriaceae</taxon>
        <taxon>Flavobacterium</taxon>
    </lineage>
</organism>
<keyword evidence="4" id="KW-1185">Reference proteome</keyword>
<dbReference type="OrthoDB" id="9777755at2"/>
<gene>
    <name evidence="3" type="ORF">Q766_00640</name>
</gene>
<feature type="transmembrane region" description="Helical" evidence="1">
    <location>
        <begin position="197"/>
        <end position="216"/>
    </location>
</feature>
<dbReference type="GO" id="GO:0004175">
    <property type="term" value="F:endopeptidase activity"/>
    <property type="evidence" value="ECO:0007669"/>
    <property type="project" value="UniProtKB-ARBA"/>
</dbReference>
<keyword evidence="1" id="KW-0472">Membrane</keyword>
<dbReference type="InterPro" id="IPR003675">
    <property type="entry name" value="Rce1/LyrA-like_dom"/>
</dbReference>
<dbReference type="STRING" id="1121898.GCA_000422725_00602"/>
<feature type="transmembrane region" description="Helical" evidence="1">
    <location>
        <begin position="36"/>
        <end position="58"/>
    </location>
</feature>
<evidence type="ECO:0000256" key="1">
    <source>
        <dbReference type="SAM" id="Phobius"/>
    </source>
</evidence>
<sequence length="236" mass="26478">MKTKVNYPAIGLFYIIAIALRYLTNKTSLLEGFTNGFLKIILQGAGPAIGAWVVFLLFKIKHKPSLRGNYNTISSPLLLYWGLPITLILGVEYAVKGTFSFVAILAVLVYGLLEEIGWRGFLQQELKPLPEFLNILLVATLWFTWHLNFEVTTSNALFFGILIVGTWGIGKVADTTHSLLAASAFHSVNNFFTETDTLKITILATLVTIWVISSIYRKKQLKKNQYKHNDASVSQY</sequence>
<dbReference type="eggNOG" id="COG1266">
    <property type="taxonomic scope" value="Bacteria"/>
</dbReference>